<proteinExistence type="predicted"/>
<protein>
    <recommendedName>
        <fullName evidence="2">Clr5 domain-containing protein</fullName>
    </recommendedName>
</protein>
<evidence type="ECO:0000313" key="4">
    <source>
        <dbReference type="Proteomes" id="UP001265746"/>
    </source>
</evidence>
<dbReference type="Proteomes" id="UP001265746">
    <property type="component" value="Unassembled WGS sequence"/>
</dbReference>
<feature type="region of interest" description="Disordered" evidence="1">
    <location>
        <begin position="312"/>
        <end position="332"/>
    </location>
</feature>
<dbReference type="Pfam" id="PF14420">
    <property type="entry name" value="Clr5"/>
    <property type="match status" value="1"/>
</dbReference>
<name>A0AAD9W312_PHOAM</name>
<accession>A0AAD9W312</accession>
<dbReference type="PANTHER" id="PTHR38788">
    <property type="entry name" value="CLR5 DOMAIN-CONTAINING PROTEIN"/>
    <property type="match status" value="1"/>
</dbReference>
<gene>
    <name evidence="3" type="ORF">N8I77_008415</name>
</gene>
<keyword evidence="4" id="KW-1185">Reference proteome</keyword>
<feature type="compositionally biased region" description="Polar residues" evidence="1">
    <location>
        <begin position="166"/>
        <end position="186"/>
    </location>
</feature>
<dbReference type="PANTHER" id="PTHR38788:SF3">
    <property type="entry name" value="CLR5 DOMAIN-CONTAINING PROTEIN"/>
    <property type="match status" value="1"/>
</dbReference>
<sequence>MSLAESYLDLPYEQRWDHLKSTIVKIYLEERVTLAELSERMVSDFGFKAETHQYRYQFKKWGIKKRTTTVEKEAVITALGKRRRQHGIGTSNVQLEQGDWLKPVDKKQLKRHINDSIRKEKPVSLRPGIFLSRNLPYSALVRKLGGHAHDNPSPLSGGPQTPAYLSVSSPQDQNVNSSPQEGMSPTTQLVHKKVLIDRAQLFLDGREFELMKQMSSGEKRAIANWLHDFWMFSFVTTKYWGKGPQEWTLPLIEAKTLAGVIRDLPTDHLSGSWELDHARSPSIATTVISPPTQLCNWSIHYREQIEYDAIRSRSSSPAEHKEQDLEDESTWQDWDPNYGRDLTSTITQGLQTNEFTKYQTEDLPLAVDCIVNTATGSIKYAKVEAIGFAIMARNVNALLDLIDEDDSNWESLRGISPFHLAAKFLDGSKACCAVMSSLVNRLQDENSIGVNYTDHSGLTVLDALFISILRSHTSIEASALGSTFSAPGLFSEGIDVDICGRWDADSPCIRLLRATGEAFIPHEWKHIFCHTSAQAVCHCITALFMNFWRPNINTASGLFQRRCQCGLELKLGPLHAFVFVAFHLANSGMPGETLFGMLACLVCLLTLKADPCLSAQISIEAVLRVGETEKCQHRSYNAADLASAVPGHVVSAWTPEVQLGWEAIKELLNYRVMRAQLLRTNTTNGLSASLKPLHDRFCPHEIHRSLEPLVECGDRRLGTIWAAIQVELLTYRRIEVEDPWLSSMFDMRNVIDGLRATDDSVLMHIVKCRGEDSFLPFSHCGLFLNADHPGCVRREEACASYFANLDDWKRTNFMHATIKFRIGY</sequence>
<evidence type="ECO:0000259" key="2">
    <source>
        <dbReference type="Pfam" id="PF14420"/>
    </source>
</evidence>
<evidence type="ECO:0000313" key="3">
    <source>
        <dbReference type="EMBL" id="KAK2605589.1"/>
    </source>
</evidence>
<reference evidence="3" key="1">
    <citation type="submission" date="2023-06" db="EMBL/GenBank/DDBJ databases">
        <authorList>
            <person name="Noh H."/>
        </authorList>
    </citation>
    <scope>NUCLEOTIDE SEQUENCE</scope>
    <source>
        <strain evidence="3">DUCC20226</strain>
    </source>
</reference>
<feature type="domain" description="Clr5" evidence="2">
    <location>
        <begin position="13"/>
        <end position="65"/>
    </location>
</feature>
<feature type="region of interest" description="Disordered" evidence="1">
    <location>
        <begin position="146"/>
        <end position="186"/>
    </location>
</feature>
<organism evidence="3 4">
    <name type="scientific">Phomopsis amygdali</name>
    <name type="common">Fusicoccum amygdali</name>
    <dbReference type="NCBI Taxonomy" id="1214568"/>
    <lineage>
        <taxon>Eukaryota</taxon>
        <taxon>Fungi</taxon>
        <taxon>Dikarya</taxon>
        <taxon>Ascomycota</taxon>
        <taxon>Pezizomycotina</taxon>
        <taxon>Sordariomycetes</taxon>
        <taxon>Sordariomycetidae</taxon>
        <taxon>Diaporthales</taxon>
        <taxon>Diaporthaceae</taxon>
        <taxon>Diaporthe</taxon>
    </lineage>
</organism>
<dbReference type="InterPro" id="IPR025676">
    <property type="entry name" value="Clr5_dom"/>
</dbReference>
<evidence type="ECO:0000256" key="1">
    <source>
        <dbReference type="SAM" id="MobiDB-lite"/>
    </source>
</evidence>
<dbReference type="AlphaFoldDB" id="A0AAD9W312"/>
<comment type="caution">
    <text evidence="3">The sequence shown here is derived from an EMBL/GenBank/DDBJ whole genome shotgun (WGS) entry which is preliminary data.</text>
</comment>
<dbReference type="EMBL" id="JAUJFL010000004">
    <property type="protein sequence ID" value="KAK2605589.1"/>
    <property type="molecule type" value="Genomic_DNA"/>
</dbReference>